<feature type="non-terminal residue" evidence="1">
    <location>
        <position position="22"/>
    </location>
</feature>
<dbReference type="Proteomes" id="UP000593578">
    <property type="component" value="Unassembled WGS sequence"/>
</dbReference>
<dbReference type="EMBL" id="JABEZZ010000012">
    <property type="protein sequence ID" value="MBA0601058.1"/>
    <property type="molecule type" value="Genomic_DNA"/>
</dbReference>
<protein>
    <submittedName>
        <fullName evidence="1">Uncharacterized protein</fullName>
    </submittedName>
</protein>
<reference evidence="1 2" key="1">
    <citation type="journal article" date="2019" name="Genome Biol. Evol.">
        <title>Insights into the evolution of the New World diploid cottons (Gossypium, subgenus Houzingenia) based on genome sequencing.</title>
        <authorList>
            <person name="Grover C.E."/>
            <person name="Arick M.A. 2nd"/>
            <person name="Thrash A."/>
            <person name="Conover J.L."/>
            <person name="Sanders W.S."/>
            <person name="Peterson D.G."/>
            <person name="Frelichowski J.E."/>
            <person name="Scheffler J.A."/>
            <person name="Scheffler B.E."/>
            <person name="Wendel J.F."/>
        </authorList>
    </citation>
    <scope>NUCLEOTIDE SEQUENCE [LARGE SCALE GENOMIC DNA]</scope>
    <source>
        <strain evidence="1">8</strain>
        <tissue evidence="1">Leaf</tissue>
    </source>
</reference>
<evidence type="ECO:0000313" key="1">
    <source>
        <dbReference type="EMBL" id="MBA0601058.1"/>
    </source>
</evidence>
<evidence type="ECO:0000313" key="2">
    <source>
        <dbReference type="Proteomes" id="UP000593578"/>
    </source>
</evidence>
<sequence length="22" mass="2658">MYDRCQLGTLNSCFSYWKKSNL</sequence>
<organism evidence="1 2">
    <name type="scientific">Gossypium raimondii</name>
    <name type="common">Peruvian cotton</name>
    <name type="synonym">Gossypium klotzschianum subsp. raimondii</name>
    <dbReference type="NCBI Taxonomy" id="29730"/>
    <lineage>
        <taxon>Eukaryota</taxon>
        <taxon>Viridiplantae</taxon>
        <taxon>Streptophyta</taxon>
        <taxon>Embryophyta</taxon>
        <taxon>Tracheophyta</taxon>
        <taxon>Spermatophyta</taxon>
        <taxon>Magnoliopsida</taxon>
        <taxon>eudicotyledons</taxon>
        <taxon>Gunneridae</taxon>
        <taxon>Pentapetalae</taxon>
        <taxon>rosids</taxon>
        <taxon>malvids</taxon>
        <taxon>Malvales</taxon>
        <taxon>Malvaceae</taxon>
        <taxon>Malvoideae</taxon>
        <taxon>Gossypium</taxon>
    </lineage>
</organism>
<comment type="caution">
    <text evidence="1">The sequence shown here is derived from an EMBL/GenBank/DDBJ whole genome shotgun (WGS) entry which is preliminary data.</text>
</comment>
<proteinExistence type="predicted"/>
<gene>
    <name evidence="1" type="ORF">Gorai_004248</name>
</gene>
<accession>A0A7J8QHU2</accession>
<dbReference type="AlphaFoldDB" id="A0A7J8QHU2"/>
<name>A0A7J8QHU2_GOSRA</name>